<evidence type="ECO:0000313" key="3">
    <source>
        <dbReference type="Proteomes" id="UP000306740"/>
    </source>
</evidence>
<dbReference type="AlphaFoldDB" id="A0A5C4MIY9"/>
<reference evidence="2 3" key="1">
    <citation type="submission" date="2019-05" db="EMBL/GenBank/DDBJ databases">
        <title>Mumia sp. nov., isolated from the intestinal contents of plateau pika (Ochotona curzoniae) in the Qinghai-Tibet plateau of China.</title>
        <authorList>
            <person name="Tian Z."/>
        </authorList>
    </citation>
    <scope>NUCLEOTIDE SEQUENCE [LARGE SCALE GENOMIC DNA]</scope>
    <source>
        <strain evidence="3">527</strain>
        <strain evidence="2">Z527</strain>
    </source>
</reference>
<organism evidence="2 3">
    <name type="scientific">Mumia zhuanghuii</name>
    <dbReference type="NCBI Taxonomy" id="2585211"/>
    <lineage>
        <taxon>Bacteria</taxon>
        <taxon>Bacillati</taxon>
        <taxon>Actinomycetota</taxon>
        <taxon>Actinomycetes</taxon>
        <taxon>Propionibacteriales</taxon>
        <taxon>Nocardioidaceae</taxon>
        <taxon>Mumia</taxon>
    </lineage>
</organism>
<dbReference type="InterPro" id="IPR032710">
    <property type="entry name" value="NTF2-like_dom_sf"/>
</dbReference>
<sequence>MCWAIGTLTVLGVIIGATWALPRKDVAIPDDDATPVEVVRAYVEALNARDFATSNQLWSPPQSNGLFSRPGGYENVEITGVYVDDDLAGWERTINVALRHGPEDGAELWGFWLSRRDGDGAWRIVAQGVA</sequence>
<evidence type="ECO:0000313" key="1">
    <source>
        <dbReference type="EMBL" id="TNC36498.1"/>
    </source>
</evidence>
<accession>A0A5C4MIY9</accession>
<protein>
    <recommendedName>
        <fullName evidence="4">DUF4864 domain-containing protein</fullName>
    </recommendedName>
</protein>
<evidence type="ECO:0000313" key="2">
    <source>
        <dbReference type="EMBL" id="TNC44978.1"/>
    </source>
</evidence>
<dbReference type="EMBL" id="VDFR01000135">
    <property type="protein sequence ID" value="TNC36498.1"/>
    <property type="molecule type" value="Genomic_DNA"/>
</dbReference>
<dbReference type="RefSeq" id="WP_139106260.1">
    <property type="nucleotide sequence ID" value="NZ_VDFR01000071.1"/>
</dbReference>
<evidence type="ECO:0008006" key="4">
    <source>
        <dbReference type="Google" id="ProtNLM"/>
    </source>
</evidence>
<dbReference type="OrthoDB" id="3830208at2"/>
<name>A0A5C4MIY9_9ACTN</name>
<dbReference type="SUPFAM" id="SSF54427">
    <property type="entry name" value="NTF2-like"/>
    <property type="match status" value="1"/>
</dbReference>
<dbReference type="EMBL" id="VDFR01000071">
    <property type="protein sequence ID" value="TNC44978.1"/>
    <property type="molecule type" value="Genomic_DNA"/>
</dbReference>
<comment type="caution">
    <text evidence="2">The sequence shown here is derived from an EMBL/GenBank/DDBJ whole genome shotgun (WGS) entry which is preliminary data.</text>
</comment>
<proteinExistence type="predicted"/>
<gene>
    <name evidence="2" type="ORF">FHE65_16290</name>
    <name evidence="1" type="ORF">FHE65_25980</name>
</gene>
<dbReference type="Proteomes" id="UP000306740">
    <property type="component" value="Unassembled WGS sequence"/>
</dbReference>